<dbReference type="AlphaFoldDB" id="A0A1A8VIE4"/>
<evidence type="ECO:0000313" key="1">
    <source>
        <dbReference type="EMBL" id="SBS79931.1"/>
    </source>
</evidence>
<proteinExistence type="predicted"/>
<dbReference type="Proteomes" id="UP000078560">
    <property type="component" value="Unassembled WGS sequence"/>
</dbReference>
<dbReference type="EMBL" id="FLQU01000015">
    <property type="protein sequence ID" value="SBS79931.1"/>
    <property type="molecule type" value="Genomic_DNA"/>
</dbReference>
<sequence>MEGKKRGLTWSNAQKLRDEYANWRKWKGHCNTGSLGDVVAAAVKASKYRKKTFPGDTKFEGYPEDANYLEKPSIPNVANLPICIYLEELENMSFSSISAVVLSRMNKRNKHFMRTFIFPIKVSQLSVNEG</sequence>
<protein>
    <submittedName>
        <fullName evidence="1">Uncharacterized protein</fullName>
    </submittedName>
</protein>
<organism evidence="1 2">
    <name type="scientific">Plasmodium ovale curtisi</name>
    <dbReference type="NCBI Taxonomy" id="864141"/>
    <lineage>
        <taxon>Eukaryota</taxon>
        <taxon>Sar</taxon>
        <taxon>Alveolata</taxon>
        <taxon>Apicomplexa</taxon>
        <taxon>Aconoidasida</taxon>
        <taxon>Haemosporida</taxon>
        <taxon>Plasmodiidae</taxon>
        <taxon>Plasmodium</taxon>
        <taxon>Plasmodium (Plasmodium)</taxon>
    </lineage>
</organism>
<accession>A0A1A8VIE4</accession>
<evidence type="ECO:0000313" key="2">
    <source>
        <dbReference type="Proteomes" id="UP000078560"/>
    </source>
</evidence>
<gene>
    <name evidence="1" type="ORF">POVCU2_0001210</name>
</gene>
<reference evidence="2" key="1">
    <citation type="submission" date="2016-05" db="EMBL/GenBank/DDBJ databases">
        <authorList>
            <person name="Naeem Raeece"/>
        </authorList>
    </citation>
    <scope>NUCLEOTIDE SEQUENCE [LARGE SCALE GENOMIC DNA]</scope>
</reference>
<name>A0A1A8VIE4_PLAOA</name>